<dbReference type="RefSeq" id="WP_004934375.1">
    <property type="nucleotide sequence ID" value="NZ_BBNM01000002.1"/>
</dbReference>
<dbReference type="CDD" id="cd02042">
    <property type="entry name" value="ParAB_family"/>
    <property type="match status" value="1"/>
</dbReference>
<reference evidence="3" key="2">
    <citation type="submission" date="2023-09" db="EMBL/GenBank/DDBJ databases">
        <title>Acinetobacter soli.</title>
        <authorList>
            <person name="Kim B."/>
            <person name="Kim D."/>
            <person name="Park D."/>
        </authorList>
    </citation>
    <scope>NUCLEOTIDE SEQUENCE</scope>
    <source>
        <strain evidence="3">2023.05</strain>
    </source>
</reference>
<dbReference type="Gene3D" id="3.40.50.300">
    <property type="entry name" value="P-loop containing nucleotide triphosphate hydrolases"/>
    <property type="match status" value="1"/>
</dbReference>
<dbReference type="SUPFAM" id="SSF52540">
    <property type="entry name" value="P-loop containing nucleoside triphosphate hydrolases"/>
    <property type="match status" value="1"/>
</dbReference>
<evidence type="ECO:0000313" key="2">
    <source>
        <dbReference type="EMBL" id="APV36599.1"/>
    </source>
</evidence>
<dbReference type="Proteomes" id="UP001256400">
    <property type="component" value="Chromosome"/>
</dbReference>
<organism evidence="2 4">
    <name type="scientific">Acinetobacter soli</name>
    <dbReference type="NCBI Taxonomy" id="487316"/>
    <lineage>
        <taxon>Bacteria</taxon>
        <taxon>Pseudomonadati</taxon>
        <taxon>Pseudomonadota</taxon>
        <taxon>Gammaproteobacteria</taxon>
        <taxon>Moraxellales</taxon>
        <taxon>Moraxellaceae</taxon>
        <taxon>Acinetobacter</taxon>
    </lineage>
</organism>
<dbReference type="InterPro" id="IPR027417">
    <property type="entry name" value="P-loop_NTPase"/>
</dbReference>
<dbReference type="Pfam" id="PF01656">
    <property type="entry name" value="CbiA"/>
    <property type="match status" value="1"/>
</dbReference>
<sequence length="214" mass="24026">MKTILIANQKGGCGKTITAITLASALAQKGYRVALADADNQKSARQWLKQRPSHVAGIQSLDWRHEKSIGEVPKGIEYLIIDAPGALSDDQAQHLISESHAIVTPLQPSFFDIDSTKRFLKDIHDIKRIRKGKVEILLLANRMKANSSSSKDIQQFFDKIEQAPIASINERSAYGQLAMQGLSIFDKTQKNFIELQKQWQPLLDALIEDKSKWF</sequence>
<name>A0A1P8EK59_9GAMM</name>
<dbReference type="KEGG" id="asol:BEN76_11460"/>
<dbReference type="PANTHER" id="PTHR13696:SF96">
    <property type="entry name" value="COBQ_COBB_MIND_PARA NUCLEOTIDE BINDING DOMAIN-CONTAINING PROTEIN"/>
    <property type="match status" value="1"/>
</dbReference>
<protein>
    <submittedName>
        <fullName evidence="2">Chromosome partitioning protein ParA</fullName>
    </submittedName>
    <submittedName>
        <fullName evidence="3">ParA family protein</fullName>
    </submittedName>
</protein>
<dbReference type="GeneID" id="67512993"/>
<dbReference type="InterPro" id="IPR002586">
    <property type="entry name" value="CobQ/CobB/MinD/ParA_Nub-bd_dom"/>
</dbReference>
<dbReference type="EMBL" id="CP134206">
    <property type="protein sequence ID" value="WND06699.1"/>
    <property type="molecule type" value="Genomic_DNA"/>
</dbReference>
<dbReference type="eggNOG" id="COG1192">
    <property type="taxonomic scope" value="Bacteria"/>
</dbReference>
<dbReference type="STRING" id="487316.BEN76_11460"/>
<gene>
    <name evidence="2" type="ORF">BEN76_11460</name>
    <name evidence="3" type="ORF">RHP80_06020</name>
</gene>
<feature type="domain" description="CobQ/CobB/MinD/ParA nucleotide binding" evidence="1">
    <location>
        <begin position="4"/>
        <end position="181"/>
    </location>
</feature>
<dbReference type="PANTHER" id="PTHR13696">
    <property type="entry name" value="P-LOOP CONTAINING NUCLEOSIDE TRIPHOSPHATE HYDROLASE"/>
    <property type="match status" value="1"/>
</dbReference>
<dbReference type="Proteomes" id="UP000185674">
    <property type="component" value="Chromosome"/>
</dbReference>
<evidence type="ECO:0000259" key="1">
    <source>
        <dbReference type="Pfam" id="PF01656"/>
    </source>
</evidence>
<reference evidence="2 4" key="1">
    <citation type="submission" date="2016-08" db="EMBL/GenBank/DDBJ databases">
        <title>Complete genome sequence of Acinetobacter baylyi strain GFJ2.</title>
        <authorList>
            <person name="Tabata M."/>
            <person name="Kuboki S."/>
            <person name="Gibu N."/>
            <person name="Kinouchi Y."/>
            <person name="Vangnai A."/>
            <person name="Kasai D."/>
            <person name="Fukuda M."/>
        </authorList>
    </citation>
    <scope>NUCLEOTIDE SEQUENCE [LARGE SCALE GENOMIC DNA]</scope>
    <source>
        <strain evidence="2 4">GFJ2</strain>
    </source>
</reference>
<accession>A0A1P8EK59</accession>
<dbReference type="InterPro" id="IPR050678">
    <property type="entry name" value="DNA_Partitioning_ATPase"/>
</dbReference>
<dbReference type="PIRSF" id="PIRSF009320">
    <property type="entry name" value="Nuc_binding_HP_1000"/>
    <property type="match status" value="1"/>
</dbReference>
<evidence type="ECO:0000313" key="4">
    <source>
        <dbReference type="Proteomes" id="UP000185674"/>
    </source>
</evidence>
<evidence type="ECO:0000313" key="3">
    <source>
        <dbReference type="EMBL" id="WND06699.1"/>
    </source>
</evidence>
<dbReference type="AlphaFoldDB" id="A0A1P8EK59"/>
<dbReference type="EMBL" id="CP016896">
    <property type="protein sequence ID" value="APV36599.1"/>
    <property type="molecule type" value="Genomic_DNA"/>
</dbReference>
<proteinExistence type="predicted"/>